<dbReference type="EMBL" id="JACEIK010005322">
    <property type="protein sequence ID" value="MCE0481223.1"/>
    <property type="molecule type" value="Genomic_DNA"/>
</dbReference>
<keyword evidence="3" id="KW-1185">Reference proteome</keyword>
<proteinExistence type="predicted"/>
<protein>
    <submittedName>
        <fullName evidence="2">Uncharacterized protein</fullName>
    </submittedName>
</protein>
<comment type="caution">
    <text evidence="2">The sequence shown here is derived from an EMBL/GenBank/DDBJ whole genome shotgun (WGS) entry which is preliminary data.</text>
</comment>
<sequence>MRLEDMRAHGIGAFSSSTPRAKKHTTGVTVYTESETLLTPPPAIEDVLPNTMSVVVTIGVIIE</sequence>
<evidence type="ECO:0000256" key="1">
    <source>
        <dbReference type="SAM" id="MobiDB-lite"/>
    </source>
</evidence>
<evidence type="ECO:0000313" key="2">
    <source>
        <dbReference type="EMBL" id="MCE0481223.1"/>
    </source>
</evidence>
<feature type="non-terminal residue" evidence="2">
    <location>
        <position position="63"/>
    </location>
</feature>
<dbReference type="Proteomes" id="UP000823775">
    <property type="component" value="Unassembled WGS sequence"/>
</dbReference>
<evidence type="ECO:0000313" key="3">
    <source>
        <dbReference type="Proteomes" id="UP000823775"/>
    </source>
</evidence>
<gene>
    <name evidence="2" type="ORF">HAX54_038800</name>
</gene>
<name>A0ABS8VNN8_DATST</name>
<accession>A0ABS8VNN8</accession>
<reference evidence="2 3" key="1">
    <citation type="journal article" date="2021" name="BMC Genomics">
        <title>Datura genome reveals duplications of psychoactive alkaloid biosynthetic genes and high mutation rate following tissue culture.</title>
        <authorList>
            <person name="Rajewski A."/>
            <person name="Carter-House D."/>
            <person name="Stajich J."/>
            <person name="Litt A."/>
        </authorList>
    </citation>
    <scope>NUCLEOTIDE SEQUENCE [LARGE SCALE GENOMIC DNA]</scope>
    <source>
        <strain evidence="2">AR-01</strain>
    </source>
</reference>
<feature type="region of interest" description="Disordered" evidence="1">
    <location>
        <begin position="1"/>
        <end position="26"/>
    </location>
</feature>
<organism evidence="2 3">
    <name type="scientific">Datura stramonium</name>
    <name type="common">Jimsonweed</name>
    <name type="synonym">Common thornapple</name>
    <dbReference type="NCBI Taxonomy" id="4076"/>
    <lineage>
        <taxon>Eukaryota</taxon>
        <taxon>Viridiplantae</taxon>
        <taxon>Streptophyta</taxon>
        <taxon>Embryophyta</taxon>
        <taxon>Tracheophyta</taxon>
        <taxon>Spermatophyta</taxon>
        <taxon>Magnoliopsida</taxon>
        <taxon>eudicotyledons</taxon>
        <taxon>Gunneridae</taxon>
        <taxon>Pentapetalae</taxon>
        <taxon>asterids</taxon>
        <taxon>lamiids</taxon>
        <taxon>Solanales</taxon>
        <taxon>Solanaceae</taxon>
        <taxon>Solanoideae</taxon>
        <taxon>Datureae</taxon>
        <taxon>Datura</taxon>
    </lineage>
</organism>